<feature type="non-terminal residue" evidence="3">
    <location>
        <position position="411"/>
    </location>
</feature>
<evidence type="ECO:0000256" key="1">
    <source>
        <dbReference type="SAM" id="MobiDB-lite"/>
    </source>
</evidence>
<reference evidence="3" key="1">
    <citation type="submission" date="2014-12" db="EMBL/GenBank/DDBJ databases">
        <title>Insight into the proteome of Arion vulgaris.</title>
        <authorList>
            <person name="Aradska J."/>
            <person name="Bulat T."/>
            <person name="Smidak R."/>
            <person name="Sarate P."/>
            <person name="Gangsoo J."/>
            <person name="Sialana F."/>
            <person name="Bilban M."/>
            <person name="Lubec G."/>
        </authorList>
    </citation>
    <scope>NUCLEOTIDE SEQUENCE</scope>
    <source>
        <tissue evidence="3">Skin</tissue>
    </source>
</reference>
<protein>
    <recommendedName>
        <fullName evidence="2">E3 ubiquitin-protein ligase TTC3 winged helix turn helix domain-containing protein</fullName>
    </recommendedName>
</protein>
<sequence>KKQEAQLSNLEMESTVDNSEVTAGKSFQPQLADEVANINIDRSGTLLRKDEPEVLVERKQKSSKIKKKEKKQKQFLTLDVQFKGDEEKERFGVHSLDDDGDFVNRPTTMVNIGLFPTPGSGVFQAQGTGMFPTPSSGSTSLTGRPQAFHSTDIEKMDLSLYDFFYKFLIEHGPMDIFGNELESQTKVLPEEMQTRIHYYGGLIDFLSASSRFSVSQTNVVTAVTPGQPGRKAQGNPWEQLKNNKTDELQMLNHFRSLNPSATEFIPQEAVGSSELPDHHISGYTDSIPVVKSAIDEFPLPAVVDDDDDGFTTVVNKKHSHNLHPVTLADADKHSTARPTSYYSLDEIALDSQLPHKVQLTTTDIVDNLDKRKMGEETAKTGKEHGKTVDLDDFYFKTGNEHGNTDALDDFY</sequence>
<dbReference type="InterPro" id="IPR056871">
    <property type="entry name" value="WH_TTC3"/>
</dbReference>
<organism evidence="3">
    <name type="scientific">Arion vulgaris</name>
    <dbReference type="NCBI Taxonomy" id="1028688"/>
    <lineage>
        <taxon>Eukaryota</taxon>
        <taxon>Metazoa</taxon>
        <taxon>Spiralia</taxon>
        <taxon>Lophotrochozoa</taxon>
        <taxon>Mollusca</taxon>
        <taxon>Gastropoda</taxon>
        <taxon>Heterobranchia</taxon>
        <taxon>Euthyneura</taxon>
        <taxon>Panpulmonata</taxon>
        <taxon>Eupulmonata</taxon>
        <taxon>Stylommatophora</taxon>
        <taxon>Helicina</taxon>
        <taxon>Arionoidea</taxon>
        <taxon>Arionidae</taxon>
        <taxon>Arion</taxon>
    </lineage>
</organism>
<feature type="domain" description="E3 ubiquitin-protein ligase TTC3 winged helix turn helix" evidence="2">
    <location>
        <begin position="145"/>
        <end position="219"/>
    </location>
</feature>
<accession>A0A0B7A0T8</accession>
<evidence type="ECO:0000313" key="3">
    <source>
        <dbReference type="EMBL" id="CEK74504.1"/>
    </source>
</evidence>
<dbReference type="EMBL" id="HACG01027639">
    <property type="protein sequence ID" value="CEK74504.1"/>
    <property type="molecule type" value="Transcribed_RNA"/>
</dbReference>
<gene>
    <name evidence="3" type="primary">ORF91352</name>
</gene>
<proteinExistence type="predicted"/>
<feature type="region of interest" description="Disordered" evidence="1">
    <location>
        <begin position="1"/>
        <end position="28"/>
    </location>
</feature>
<evidence type="ECO:0000259" key="2">
    <source>
        <dbReference type="Pfam" id="PF24812"/>
    </source>
</evidence>
<feature type="non-terminal residue" evidence="3">
    <location>
        <position position="1"/>
    </location>
</feature>
<dbReference type="Pfam" id="PF24812">
    <property type="entry name" value="WHD_TTC3"/>
    <property type="match status" value="1"/>
</dbReference>
<dbReference type="AlphaFoldDB" id="A0A0B7A0T8"/>
<name>A0A0B7A0T8_9EUPU</name>